<dbReference type="InterPro" id="IPR041581">
    <property type="entry name" value="Glyoxalase_6"/>
</dbReference>
<name>A0A0R0C9K4_9GAMM</name>
<dbReference type="PROSITE" id="PS51819">
    <property type="entry name" value="VOC"/>
    <property type="match status" value="1"/>
</dbReference>
<comment type="caution">
    <text evidence="2">The sequence shown here is derived from an EMBL/GenBank/DDBJ whole genome shotgun (WGS) entry which is preliminary data.</text>
</comment>
<evidence type="ECO:0000313" key="2">
    <source>
        <dbReference type="EMBL" id="KRG63330.1"/>
    </source>
</evidence>
<dbReference type="RefSeq" id="WP_057634664.1">
    <property type="nucleotide sequence ID" value="NZ_LDJI01000024.1"/>
</dbReference>
<dbReference type="Proteomes" id="UP000050864">
    <property type="component" value="Unassembled WGS sequence"/>
</dbReference>
<feature type="domain" description="VOC" evidence="1">
    <location>
        <begin position="6"/>
        <end position="128"/>
    </location>
</feature>
<dbReference type="SUPFAM" id="SSF54593">
    <property type="entry name" value="Glyoxalase/Bleomycin resistance protein/Dihydroxybiphenyl dioxygenase"/>
    <property type="match status" value="1"/>
</dbReference>
<gene>
    <name evidence="2" type="ORF">ABB26_12610</name>
</gene>
<reference evidence="2 3" key="1">
    <citation type="submission" date="2015-05" db="EMBL/GenBank/DDBJ databases">
        <title>Genome sequencing and analysis of members of genus Stenotrophomonas.</title>
        <authorList>
            <person name="Patil P.P."/>
            <person name="Midha S."/>
            <person name="Patil P.B."/>
        </authorList>
    </citation>
    <scope>NUCLEOTIDE SEQUENCE [LARGE SCALE GENOMIC DNA]</scope>
    <source>
        <strain evidence="2 3">DSM 18929</strain>
    </source>
</reference>
<proteinExistence type="predicted"/>
<sequence length="128" mass="14167">MSHRSRLAGFIIDCQDTDSDRAASFWSAALGLAAEPGYTEDDGAQYAELIGAPGGLHVEVQRVSHASRVHLDIEADDIDAEANRLEALGAKRIGFIKRWWVMEAPTGHRFCIVRMKHPERGPAPTNWE</sequence>
<dbReference type="CDD" id="cd06587">
    <property type="entry name" value="VOC"/>
    <property type="match status" value="1"/>
</dbReference>
<dbReference type="Gene3D" id="3.10.180.10">
    <property type="entry name" value="2,3-Dihydroxybiphenyl 1,2-Dioxygenase, domain 1"/>
    <property type="match status" value="1"/>
</dbReference>
<dbReference type="OrthoDB" id="69243at2"/>
<evidence type="ECO:0000313" key="3">
    <source>
        <dbReference type="Proteomes" id="UP000050864"/>
    </source>
</evidence>
<dbReference type="PATRIC" id="fig|405444.3.peg.1619"/>
<dbReference type="AlphaFoldDB" id="A0A0R0C9K4"/>
<dbReference type="InterPro" id="IPR029068">
    <property type="entry name" value="Glyas_Bleomycin-R_OHBP_Dase"/>
</dbReference>
<dbReference type="InterPro" id="IPR037523">
    <property type="entry name" value="VOC_core"/>
</dbReference>
<dbReference type="EMBL" id="LDJI01000024">
    <property type="protein sequence ID" value="KRG63330.1"/>
    <property type="molecule type" value="Genomic_DNA"/>
</dbReference>
<keyword evidence="3" id="KW-1185">Reference proteome</keyword>
<evidence type="ECO:0000259" key="1">
    <source>
        <dbReference type="PROSITE" id="PS51819"/>
    </source>
</evidence>
<accession>A0A0R0C9K4</accession>
<protein>
    <submittedName>
        <fullName evidence="2">Glyoxalase</fullName>
    </submittedName>
</protein>
<dbReference type="PANTHER" id="PTHR35908">
    <property type="entry name" value="HYPOTHETICAL FUSION PROTEIN"/>
    <property type="match status" value="1"/>
</dbReference>
<dbReference type="Pfam" id="PF18029">
    <property type="entry name" value="Glyoxalase_6"/>
    <property type="match status" value="1"/>
</dbReference>
<dbReference type="PANTHER" id="PTHR35908:SF1">
    <property type="entry name" value="CONSERVED PROTEIN"/>
    <property type="match status" value="1"/>
</dbReference>
<organism evidence="2 3">
    <name type="scientific">Stenotrophomonas humi</name>
    <dbReference type="NCBI Taxonomy" id="405444"/>
    <lineage>
        <taxon>Bacteria</taxon>
        <taxon>Pseudomonadati</taxon>
        <taxon>Pseudomonadota</taxon>
        <taxon>Gammaproteobacteria</taxon>
        <taxon>Lysobacterales</taxon>
        <taxon>Lysobacteraceae</taxon>
        <taxon>Stenotrophomonas</taxon>
    </lineage>
</organism>
<dbReference type="STRING" id="405444.ABB26_12610"/>